<keyword evidence="2" id="KW-1133">Transmembrane helix</keyword>
<accession>T1HSY8</accession>
<name>T1HSY8_RHOPR</name>
<dbReference type="EMBL" id="ACPB03011242">
    <property type="status" value="NOT_ANNOTATED_CDS"/>
    <property type="molecule type" value="Genomic_DNA"/>
</dbReference>
<keyword evidence="2" id="KW-0472">Membrane</keyword>
<dbReference type="VEuPathDB" id="VectorBase:RPRC007158"/>
<feature type="transmembrane region" description="Helical" evidence="2">
    <location>
        <begin position="48"/>
        <end position="67"/>
    </location>
</feature>
<dbReference type="EnsemblMetazoa" id="RPRC007158-RA">
    <property type="protein sequence ID" value="RPRC007158-PA"/>
    <property type="gene ID" value="RPRC007158"/>
</dbReference>
<keyword evidence="2" id="KW-0812">Transmembrane</keyword>
<reference evidence="3" key="1">
    <citation type="submission" date="2015-05" db="UniProtKB">
        <authorList>
            <consortium name="EnsemblMetazoa"/>
        </authorList>
    </citation>
    <scope>IDENTIFICATION</scope>
</reference>
<organism evidence="3 4">
    <name type="scientific">Rhodnius prolixus</name>
    <name type="common">Triatomid bug</name>
    <dbReference type="NCBI Taxonomy" id="13249"/>
    <lineage>
        <taxon>Eukaryota</taxon>
        <taxon>Metazoa</taxon>
        <taxon>Ecdysozoa</taxon>
        <taxon>Arthropoda</taxon>
        <taxon>Hexapoda</taxon>
        <taxon>Insecta</taxon>
        <taxon>Pterygota</taxon>
        <taxon>Neoptera</taxon>
        <taxon>Paraneoptera</taxon>
        <taxon>Hemiptera</taxon>
        <taxon>Heteroptera</taxon>
        <taxon>Panheteroptera</taxon>
        <taxon>Cimicomorpha</taxon>
        <taxon>Reduviidae</taxon>
        <taxon>Triatominae</taxon>
        <taxon>Rhodnius</taxon>
    </lineage>
</organism>
<feature type="region of interest" description="Disordered" evidence="1">
    <location>
        <begin position="1"/>
        <end position="34"/>
    </location>
</feature>
<dbReference type="eggNOG" id="ENOG502S1G9">
    <property type="taxonomic scope" value="Eukaryota"/>
</dbReference>
<feature type="transmembrane region" description="Helical" evidence="2">
    <location>
        <begin position="73"/>
        <end position="100"/>
    </location>
</feature>
<evidence type="ECO:0000256" key="1">
    <source>
        <dbReference type="SAM" id="MobiDB-lite"/>
    </source>
</evidence>
<feature type="compositionally biased region" description="Basic and acidic residues" evidence="1">
    <location>
        <begin position="17"/>
        <end position="30"/>
    </location>
</feature>
<keyword evidence="4" id="KW-1185">Reference proteome</keyword>
<sequence>MAGTFGKNGRGSSTEKAFPELARRKEESGKTSEGGGNINYSQRYFRGFVCAGDSTSFIVCAAFLGFVCAGDSTSFIVCAAFLGFVCAGDSPSFIVCAAFLEAMPLLALSNIEEVVDLSYYVGLHSYDGKLELMIGEKEFESF</sequence>
<evidence type="ECO:0000313" key="3">
    <source>
        <dbReference type="EnsemblMetazoa" id="RPRC007158-PA"/>
    </source>
</evidence>
<dbReference type="InParanoid" id="T1HSY8"/>
<proteinExistence type="predicted"/>
<dbReference type="HOGENOM" id="CLU_1818191_0_0_1"/>
<dbReference type="EMBL" id="ACPB03011244">
    <property type="status" value="NOT_ANNOTATED_CDS"/>
    <property type="molecule type" value="Genomic_DNA"/>
</dbReference>
<protein>
    <submittedName>
        <fullName evidence="3">Uncharacterized protein</fullName>
    </submittedName>
</protein>
<dbReference type="AlphaFoldDB" id="T1HSY8"/>
<dbReference type="EMBL" id="ACPB03011243">
    <property type="status" value="NOT_ANNOTATED_CDS"/>
    <property type="molecule type" value="Genomic_DNA"/>
</dbReference>
<dbReference type="Proteomes" id="UP000015103">
    <property type="component" value="Unassembled WGS sequence"/>
</dbReference>
<evidence type="ECO:0000256" key="2">
    <source>
        <dbReference type="SAM" id="Phobius"/>
    </source>
</evidence>
<evidence type="ECO:0000313" key="4">
    <source>
        <dbReference type="Proteomes" id="UP000015103"/>
    </source>
</evidence>